<name>A0A117UVN6_9SPHN</name>
<evidence type="ECO:0000313" key="3">
    <source>
        <dbReference type="Proteomes" id="UP000058012"/>
    </source>
</evidence>
<proteinExistence type="predicted"/>
<protein>
    <recommendedName>
        <fullName evidence="1">Prolyl 4-hydroxylase alpha subunit Fe(2+) 2OG dioxygenase domain-containing protein</fullName>
    </recommendedName>
</protein>
<keyword evidence="3" id="KW-1185">Reference proteome</keyword>
<dbReference type="AlphaFoldDB" id="A0A117UVN6"/>
<comment type="caution">
    <text evidence="2">The sequence shown here is derived from an EMBL/GenBank/DDBJ whole genome shotgun (WGS) entry which is preliminary data.</text>
</comment>
<dbReference type="STRING" id="1117702.AQZ52_08990"/>
<sequence>MHTINLQGSWTRREAAELPDLGDAGLRARFRAAFAGAQPFPHLVVGGLFDPAFLLRVAGEFDGGLTGGRAIANARERTHRSGRPSAFGPATQRYFDLMHRHAMVDFLQDITGLAPLIVDPMLMNGGLHESRDGGRFAIHRDFNRHRQTMLDNALVVITYLNADWQPEWGGQLELWCARRKRVVRSIAPELGRTVIMAHGAHSWHGHTVPIDTGGTTPRRSVATYYYTRRIGLRERLGYHSTVFALDGKGRFAPSDVVPAGAGASLRQRAGEAARQVVPPVFWNLGRHLAGKL</sequence>
<organism evidence="2 3">
    <name type="scientific">Novosphingobium fuchskuhlense</name>
    <dbReference type="NCBI Taxonomy" id="1117702"/>
    <lineage>
        <taxon>Bacteria</taxon>
        <taxon>Pseudomonadati</taxon>
        <taxon>Pseudomonadota</taxon>
        <taxon>Alphaproteobacteria</taxon>
        <taxon>Sphingomonadales</taxon>
        <taxon>Sphingomonadaceae</taxon>
        <taxon>Novosphingobium</taxon>
    </lineage>
</organism>
<dbReference type="Pfam" id="PF13640">
    <property type="entry name" value="2OG-FeII_Oxy_3"/>
    <property type="match status" value="1"/>
</dbReference>
<gene>
    <name evidence="2" type="ORF">AQZ52_08990</name>
</gene>
<dbReference type="Gene3D" id="2.60.120.620">
    <property type="entry name" value="q2cbj1_9rhob like domain"/>
    <property type="match status" value="1"/>
</dbReference>
<accession>A0A117UVN6</accession>
<feature type="domain" description="Prolyl 4-hydroxylase alpha subunit Fe(2+) 2OG dioxygenase" evidence="1">
    <location>
        <begin position="127"/>
        <end position="226"/>
    </location>
</feature>
<dbReference type="EMBL" id="LLZS01000006">
    <property type="protein sequence ID" value="KUR71726.1"/>
    <property type="molecule type" value="Genomic_DNA"/>
</dbReference>
<dbReference type="InterPro" id="IPR044862">
    <property type="entry name" value="Pro_4_hyd_alph_FE2OG_OXY"/>
</dbReference>
<dbReference type="OrthoDB" id="9783171at2"/>
<reference evidence="2 3" key="1">
    <citation type="submission" date="2015-10" db="EMBL/GenBank/DDBJ databases">
        <title>Draft genome sequence of Novosphingobium fuchskuhlense DSM 25065 isolated from a surface water sample of the southwest basin of Lake Grosse Fuchskuhle.</title>
        <authorList>
            <person name="Ruckert C."/>
            <person name="Winkler A."/>
            <person name="Glaeser J."/>
            <person name="Grossart H.-P."/>
            <person name="Kalinowski J."/>
            <person name="Glaeser S."/>
        </authorList>
    </citation>
    <scope>NUCLEOTIDE SEQUENCE [LARGE SCALE GENOMIC DNA]</scope>
    <source>
        <strain evidence="2 3">FNE08-7</strain>
    </source>
</reference>
<evidence type="ECO:0000259" key="1">
    <source>
        <dbReference type="Pfam" id="PF13640"/>
    </source>
</evidence>
<dbReference type="Proteomes" id="UP000058012">
    <property type="component" value="Unassembled WGS sequence"/>
</dbReference>
<evidence type="ECO:0000313" key="2">
    <source>
        <dbReference type="EMBL" id="KUR71726.1"/>
    </source>
</evidence>
<dbReference type="RefSeq" id="WP_067908679.1">
    <property type="nucleotide sequence ID" value="NZ_KQ954244.1"/>
</dbReference>